<feature type="compositionally biased region" description="Pro residues" evidence="4">
    <location>
        <begin position="154"/>
        <end position="184"/>
    </location>
</feature>
<dbReference type="Pfam" id="PF00072">
    <property type="entry name" value="Response_reg"/>
    <property type="match status" value="1"/>
</dbReference>
<keyword evidence="7" id="KW-1185">Reference proteome</keyword>
<dbReference type="PROSITE" id="PS50110">
    <property type="entry name" value="RESPONSE_REGULATORY"/>
    <property type="match status" value="1"/>
</dbReference>
<dbReference type="PANTHER" id="PTHR44591">
    <property type="entry name" value="STRESS RESPONSE REGULATOR PROTEIN 1"/>
    <property type="match status" value="1"/>
</dbReference>
<dbReference type="SUPFAM" id="SSF52172">
    <property type="entry name" value="CheY-like"/>
    <property type="match status" value="1"/>
</dbReference>
<proteinExistence type="predicted"/>
<dbReference type="RefSeq" id="WP_285608950.1">
    <property type="nucleotide sequence ID" value="NZ_BSDC01000002.1"/>
</dbReference>
<reference evidence="6" key="1">
    <citation type="journal article" date="2023" name="Antonie Van Leeuwenhoek">
        <title>Mesoterricola silvestris gen. nov., sp. nov., Mesoterricola sediminis sp. nov., Geothrix oryzae sp. nov., Geothrix edaphica sp. nov., Geothrix rubra sp. nov., and Geothrix limicola sp. nov., six novel members of Acidobacteriota isolated from soils.</title>
        <authorList>
            <person name="Itoh H."/>
            <person name="Sugisawa Y."/>
            <person name="Mise K."/>
            <person name="Xu Z."/>
            <person name="Kuniyasu M."/>
            <person name="Ushijima N."/>
            <person name="Kawano K."/>
            <person name="Kobayashi E."/>
            <person name="Shiratori Y."/>
            <person name="Masuda Y."/>
            <person name="Senoo K."/>
        </authorList>
    </citation>
    <scope>NUCLEOTIDE SEQUENCE</scope>
    <source>
        <strain evidence="6">Red802</strain>
    </source>
</reference>
<evidence type="ECO:0000256" key="1">
    <source>
        <dbReference type="ARBA" id="ARBA00022553"/>
    </source>
</evidence>
<dbReference type="Gene3D" id="3.40.50.2300">
    <property type="match status" value="1"/>
</dbReference>
<dbReference type="Proteomes" id="UP001165044">
    <property type="component" value="Unassembled WGS sequence"/>
</dbReference>
<sequence length="439" mass="47977">MGQRLLLVDSDRSFLKEHQVSLEAAFDLEVAKSPEGVVARLEQGDFAAALICVEVADNKGYALCSTLRKQPSLGHLKIALISAKATEEEYRRHQSLKGRADLYLNKPIAPSTLVAALAPLVPGRIVDPDNPLGDLMDTELGDDWLDVLKGGAQPPQPPPAPAPPTPIPAAPTPAPAPPPTPATSPAPELETRATAPTDTPRARLLEAQIDALREELHTKDLRLREAEGELQRQVGSVTQNLDDTAASKREIQALKTRVAEAEAALAKREQELADHKEKGHVLQLNLAGLEIAMQGQERDLSELGAGLRQAEAELEASRARALEGEQRVQALQEQLQGRQEELVRLTAQVSSLRQQLDETTVQHDGERLELMNGLDQKDAELARARQALAEQRETFAALEREKQAALGQLSEHRDRLQNLDGLLQEIQEHLRRGSDLTKG</sequence>
<evidence type="ECO:0000259" key="5">
    <source>
        <dbReference type="PROSITE" id="PS50110"/>
    </source>
</evidence>
<feature type="domain" description="Response regulatory" evidence="5">
    <location>
        <begin position="4"/>
        <end position="121"/>
    </location>
</feature>
<keyword evidence="1" id="KW-0597">Phosphoprotein</keyword>
<comment type="caution">
    <text evidence="2">Lacks conserved residue(s) required for the propagation of feature annotation.</text>
</comment>
<comment type="caution">
    <text evidence="6">The sequence shown here is derived from an EMBL/GenBank/DDBJ whole genome shotgun (WGS) entry which is preliminary data.</text>
</comment>
<dbReference type="EMBL" id="BSDC01000002">
    <property type="protein sequence ID" value="GLH67679.1"/>
    <property type="molecule type" value="Genomic_DNA"/>
</dbReference>
<dbReference type="Gene3D" id="1.10.287.1490">
    <property type="match status" value="1"/>
</dbReference>
<feature type="coiled-coil region" evidence="3">
    <location>
        <begin position="202"/>
        <end position="429"/>
    </location>
</feature>
<gene>
    <name evidence="6" type="ORF">GETHED_20430</name>
</gene>
<keyword evidence="3" id="KW-0175">Coiled coil</keyword>
<dbReference type="PANTHER" id="PTHR44591:SF3">
    <property type="entry name" value="RESPONSE REGULATORY DOMAIN-CONTAINING PROTEIN"/>
    <property type="match status" value="1"/>
</dbReference>
<dbReference type="InterPro" id="IPR050595">
    <property type="entry name" value="Bact_response_regulator"/>
</dbReference>
<protein>
    <recommendedName>
        <fullName evidence="5">Response regulatory domain-containing protein</fullName>
    </recommendedName>
</protein>
<dbReference type="InterPro" id="IPR001789">
    <property type="entry name" value="Sig_transdc_resp-reg_receiver"/>
</dbReference>
<evidence type="ECO:0000256" key="2">
    <source>
        <dbReference type="PROSITE-ProRule" id="PRU00169"/>
    </source>
</evidence>
<organism evidence="6 7">
    <name type="scientific">Geothrix edaphica</name>
    <dbReference type="NCBI Taxonomy" id="2927976"/>
    <lineage>
        <taxon>Bacteria</taxon>
        <taxon>Pseudomonadati</taxon>
        <taxon>Acidobacteriota</taxon>
        <taxon>Holophagae</taxon>
        <taxon>Holophagales</taxon>
        <taxon>Holophagaceae</taxon>
        <taxon>Geothrix</taxon>
    </lineage>
</organism>
<dbReference type="SUPFAM" id="SSF57997">
    <property type="entry name" value="Tropomyosin"/>
    <property type="match status" value="1"/>
</dbReference>
<evidence type="ECO:0000313" key="7">
    <source>
        <dbReference type="Proteomes" id="UP001165044"/>
    </source>
</evidence>
<accession>A0ABQ5Q020</accession>
<feature type="region of interest" description="Disordered" evidence="4">
    <location>
        <begin position="145"/>
        <end position="201"/>
    </location>
</feature>
<feature type="compositionally biased region" description="Low complexity" evidence="4">
    <location>
        <begin position="185"/>
        <end position="199"/>
    </location>
</feature>
<evidence type="ECO:0000256" key="4">
    <source>
        <dbReference type="SAM" id="MobiDB-lite"/>
    </source>
</evidence>
<evidence type="ECO:0000256" key="3">
    <source>
        <dbReference type="SAM" id="Coils"/>
    </source>
</evidence>
<name>A0ABQ5Q020_9BACT</name>
<evidence type="ECO:0000313" key="6">
    <source>
        <dbReference type="EMBL" id="GLH67679.1"/>
    </source>
</evidence>
<dbReference type="SMART" id="SM00448">
    <property type="entry name" value="REC"/>
    <property type="match status" value="1"/>
</dbReference>
<dbReference type="InterPro" id="IPR011006">
    <property type="entry name" value="CheY-like_superfamily"/>
</dbReference>